<gene>
    <name evidence="1" type="ORF">TIFTF001_001129</name>
</gene>
<keyword evidence="2" id="KW-1185">Reference proteome</keyword>
<dbReference type="Gramene" id="FCD_00017985-RA">
    <property type="protein sequence ID" value="FCD_00017985-RA:cds"/>
    <property type="gene ID" value="FCD_00017985"/>
</dbReference>
<evidence type="ECO:0000313" key="2">
    <source>
        <dbReference type="Proteomes" id="UP001187192"/>
    </source>
</evidence>
<sequence>MGPISCSPFTIEVWSCGRYLQANALMQGAWQTLSGDVVQVCNSCTAVVSEVSWLKV</sequence>
<reference evidence="1" key="1">
    <citation type="submission" date="2023-07" db="EMBL/GenBank/DDBJ databases">
        <title>draft genome sequence of fig (Ficus carica).</title>
        <authorList>
            <person name="Takahashi T."/>
            <person name="Nishimura K."/>
        </authorList>
    </citation>
    <scope>NUCLEOTIDE SEQUENCE</scope>
</reference>
<name>A0AA87ZEB0_FICCA</name>
<accession>A0AA87ZEB0</accession>
<dbReference type="EMBL" id="BTGU01000001">
    <property type="protein sequence ID" value="GMN25966.1"/>
    <property type="molecule type" value="Genomic_DNA"/>
</dbReference>
<proteinExistence type="predicted"/>
<evidence type="ECO:0000313" key="1">
    <source>
        <dbReference type="EMBL" id="GMN25966.1"/>
    </source>
</evidence>
<organism evidence="1 2">
    <name type="scientific">Ficus carica</name>
    <name type="common">Common fig</name>
    <dbReference type="NCBI Taxonomy" id="3494"/>
    <lineage>
        <taxon>Eukaryota</taxon>
        <taxon>Viridiplantae</taxon>
        <taxon>Streptophyta</taxon>
        <taxon>Embryophyta</taxon>
        <taxon>Tracheophyta</taxon>
        <taxon>Spermatophyta</taxon>
        <taxon>Magnoliopsida</taxon>
        <taxon>eudicotyledons</taxon>
        <taxon>Gunneridae</taxon>
        <taxon>Pentapetalae</taxon>
        <taxon>rosids</taxon>
        <taxon>fabids</taxon>
        <taxon>Rosales</taxon>
        <taxon>Moraceae</taxon>
        <taxon>Ficeae</taxon>
        <taxon>Ficus</taxon>
    </lineage>
</organism>
<protein>
    <submittedName>
        <fullName evidence="1">Uncharacterized protein</fullName>
    </submittedName>
</protein>
<dbReference type="Proteomes" id="UP001187192">
    <property type="component" value="Unassembled WGS sequence"/>
</dbReference>
<dbReference type="AlphaFoldDB" id="A0AA87ZEB0"/>
<comment type="caution">
    <text evidence="1">The sequence shown here is derived from an EMBL/GenBank/DDBJ whole genome shotgun (WGS) entry which is preliminary data.</text>
</comment>